<keyword evidence="2" id="KW-0677">Repeat</keyword>
<evidence type="ECO:0000256" key="2">
    <source>
        <dbReference type="ARBA" id="ARBA00022737"/>
    </source>
</evidence>
<dbReference type="Gene3D" id="2.160.10.10">
    <property type="entry name" value="Hexapeptide repeat proteins"/>
    <property type="match status" value="1"/>
</dbReference>
<dbReference type="InterPro" id="IPR045304">
    <property type="entry name" value="LbH_SAT"/>
</dbReference>
<dbReference type="SUPFAM" id="SSF51161">
    <property type="entry name" value="Trimeric LpxA-like enzymes"/>
    <property type="match status" value="1"/>
</dbReference>
<dbReference type="EMBL" id="JAARWW010000006">
    <property type="protein sequence ID" value="MBC2004945.1"/>
    <property type="molecule type" value="Genomic_DNA"/>
</dbReference>
<dbReference type="PIRSF" id="PIRSF000441">
    <property type="entry name" value="CysE"/>
    <property type="match status" value="1"/>
</dbReference>
<comment type="catalytic activity">
    <reaction evidence="4">
        <text>L-serine + acetyl-CoA = O-acetyl-L-serine + CoA</text>
        <dbReference type="Rhea" id="RHEA:24560"/>
        <dbReference type="ChEBI" id="CHEBI:33384"/>
        <dbReference type="ChEBI" id="CHEBI:57287"/>
        <dbReference type="ChEBI" id="CHEBI:57288"/>
        <dbReference type="ChEBI" id="CHEBI:58340"/>
        <dbReference type="EC" id="2.3.1.30"/>
    </reaction>
</comment>
<protein>
    <recommendedName>
        <fullName evidence="4">Serine acetyltransferase</fullName>
        <ecNumber evidence="4">2.3.1.30</ecNumber>
    </recommendedName>
</protein>
<evidence type="ECO:0000256" key="1">
    <source>
        <dbReference type="ARBA" id="ARBA00022679"/>
    </source>
</evidence>
<evidence type="ECO:0000256" key="4">
    <source>
        <dbReference type="PIRNR" id="PIRNR000441"/>
    </source>
</evidence>
<sequence>MGILVRLFQLPIFSTFSQYGGLQGVIVMVFYRIGHFIFFKLHVPFLRQLCWIIYRFLELLVIRLIFDCEIPPQCHIGRGLHLPHGPKGIVINPYAKIGNNVTIFHYVTLGQNKQPKTAPTIEHDVVIGTGAKLLGDITIAKAAKIGANAVVLQSIPSGATAVGIPAQIKRS</sequence>
<dbReference type="Proteomes" id="UP000546806">
    <property type="component" value="Unassembled WGS sequence"/>
</dbReference>
<dbReference type="GO" id="GO:0009001">
    <property type="term" value="F:serine O-acetyltransferase activity"/>
    <property type="evidence" value="ECO:0007669"/>
    <property type="project" value="UniProtKB-EC"/>
</dbReference>
<keyword evidence="1 4" id="KW-0808">Transferase</keyword>
<evidence type="ECO:0000256" key="3">
    <source>
        <dbReference type="ARBA" id="ARBA00023315"/>
    </source>
</evidence>
<keyword evidence="3 4" id="KW-0012">Acyltransferase</keyword>
<evidence type="ECO:0000313" key="6">
    <source>
        <dbReference type="Proteomes" id="UP000546806"/>
    </source>
</evidence>
<gene>
    <name evidence="5" type="ORF">HCA78_14260</name>
</gene>
<accession>A0A842CT34</accession>
<organism evidence="5 6">
    <name type="scientific">Listeria booriae</name>
    <dbReference type="NCBI Taxonomy" id="1552123"/>
    <lineage>
        <taxon>Bacteria</taxon>
        <taxon>Bacillati</taxon>
        <taxon>Bacillota</taxon>
        <taxon>Bacilli</taxon>
        <taxon>Bacillales</taxon>
        <taxon>Listeriaceae</taxon>
        <taxon>Listeria</taxon>
    </lineage>
</organism>
<dbReference type="InterPro" id="IPR018357">
    <property type="entry name" value="Hexapep_transf_CS"/>
</dbReference>
<dbReference type="GO" id="GO:0006535">
    <property type="term" value="P:cysteine biosynthetic process from serine"/>
    <property type="evidence" value="ECO:0007669"/>
    <property type="project" value="InterPro"/>
</dbReference>
<proteinExistence type="inferred from homology"/>
<dbReference type="AlphaFoldDB" id="A0A842CT34"/>
<dbReference type="CDD" id="cd03354">
    <property type="entry name" value="LbH_SAT"/>
    <property type="match status" value="1"/>
</dbReference>
<dbReference type="InterPro" id="IPR005881">
    <property type="entry name" value="Ser_O-AcTrfase"/>
</dbReference>
<dbReference type="PROSITE" id="PS00101">
    <property type="entry name" value="HEXAPEP_TRANSFERASES"/>
    <property type="match status" value="1"/>
</dbReference>
<dbReference type="RefSeq" id="WP_185533822.1">
    <property type="nucleotide sequence ID" value="NZ_JAARWW010000006.1"/>
</dbReference>
<reference evidence="5 6" key="1">
    <citation type="submission" date="2020-03" db="EMBL/GenBank/DDBJ databases">
        <title>Soil Listeria distribution.</title>
        <authorList>
            <person name="Liao J."/>
            <person name="Wiedmann M."/>
        </authorList>
    </citation>
    <scope>NUCLEOTIDE SEQUENCE [LARGE SCALE GENOMIC DNA]</scope>
    <source>
        <strain evidence="5 6">FSL L7-0435</strain>
    </source>
</reference>
<name>A0A842CT34_9LIST</name>
<dbReference type="PANTHER" id="PTHR42811">
    <property type="entry name" value="SERINE ACETYLTRANSFERASE"/>
    <property type="match status" value="1"/>
</dbReference>
<comment type="similarity">
    <text evidence="4">Belongs to the transferase hexapeptide repeat family.</text>
</comment>
<dbReference type="GO" id="GO:0005737">
    <property type="term" value="C:cytoplasm"/>
    <property type="evidence" value="ECO:0007669"/>
    <property type="project" value="InterPro"/>
</dbReference>
<comment type="caution">
    <text evidence="5">The sequence shown here is derived from an EMBL/GenBank/DDBJ whole genome shotgun (WGS) entry which is preliminary data.</text>
</comment>
<evidence type="ECO:0000313" key="5">
    <source>
        <dbReference type="EMBL" id="MBC2004945.1"/>
    </source>
</evidence>
<dbReference type="InterPro" id="IPR011004">
    <property type="entry name" value="Trimer_LpxA-like_sf"/>
</dbReference>
<dbReference type="EC" id="2.3.1.30" evidence="4"/>